<feature type="domain" description="DUF1330" evidence="1">
    <location>
        <begin position="48"/>
        <end position="129"/>
    </location>
</feature>
<name>A0A059FV26_9PROT</name>
<reference evidence="2 3" key="1">
    <citation type="journal article" date="2014" name="Antonie Van Leeuwenhoek">
        <title>Hyphomonas beringensis sp. nov. and Hyphomonas chukchiensis sp. nov., isolated from surface seawater of the Bering Sea and Chukchi Sea.</title>
        <authorList>
            <person name="Li C."/>
            <person name="Lai Q."/>
            <person name="Li G."/>
            <person name="Dong C."/>
            <person name="Wang J."/>
            <person name="Liao Y."/>
            <person name="Shao Z."/>
        </authorList>
    </citation>
    <scope>NUCLEOTIDE SEQUENCE [LARGE SCALE GENOMIC DNA]</scope>
    <source>
        <strain evidence="2 3">MHS-2</strain>
    </source>
</reference>
<dbReference type="OrthoDB" id="8909581at2"/>
<dbReference type="EMBL" id="ARYK01000001">
    <property type="protein sequence ID" value="KCZ94457.1"/>
    <property type="molecule type" value="Genomic_DNA"/>
</dbReference>
<evidence type="ECO:0000313" key="2">
    <source>
        <dbReference type="EMBL" id="KCZ94457.1"/>
    </source>
</evidence>
<gene>
    <name evidence="2" type="ORF">HJO_03745</name>
</gene>
<dbReference type="PATRIC" id="fig|1280950.3.peg.763"/>
<dbReference type="RefSeq" id="WP_051618130.1">
    <property type="nucleotide sequence ID" value="NZ_ARYK01000001.1"/>
</dbReference>
<evidence type="ECO:0000313" key="3">
    <source>
        <dbReference type="Proteomes" id="UP000025171"/>
    </source>
</evidence>
<organism evidence="2 3">
    <name type="scientific">Hyphomonas johnsonii MHS-2</name>
    <dbReference type="NCBI Taxonomy" id="1280950"/>
    <lineage>
        <taxon>Bacteria</taxon>
        <taxon>Pseudomonadati</taxon>
        <taxon>Pseudomonadota</taxon>
        <taxon>Alphaproteobacteria</taxon>
        <taxon>Hyphomonadales</taxon>
        <taxon>Hyphomonadaceae</taxon>
        <taxon>Hyphomonas</taxon>
    </lineage>
</organism>
<accession>A0A059FV26</accession>
<dbReference type="PANTHER" id="PTHR40257">
    <property type="match status" value="1"/>
</dbReference>
<dbReference type="Gene3D" id="3.30.70.100">
    <property type="match status" value="1"/>
</dbReference>
<sequence>MPAFQPTADQFRAFRDDPHDGPIAQVNLLKFRVKAAYQPSDPEYGEEISGEAAYARYSEAFTEAAKETGGTTLLLAATERYFIGGGDWDGVLVNHFPSRQAFIAMLNHKDYKSMSRHRDAGLLCQELIVTRPSWLNGEKT</sequence>
<proteinExistence type="predicted"/>
<dbReference type="eggNOG" id="COG5470">
    <property type="taxonomic scope" value="Bacteria"/>
</dbReference>
<dbReference type="InterPro" id="IPR010753">
    <property type="entry name" value="DUF1330"/>
</dbReference>
<dbReference type="STRING" id="1280950.HJO_03745"/>
<dbReference type="Pfam" id="PF07045">
    <property type="entry name" value="DUF1330"/>
    <property type="match status" value="1"/>
</dbReference>
<dbReference type="Proteomes" id="UP000025171">
    <property type="component" value="Unassembled WGS sequence"/>
</dbReference>
<keyword evidence="3" id="KW-1185">Reference proteome</keyword>
<dbReference type="InterPro" id="IPR011008">
    <property type="entry name" value="Dimeric_a/b-barrel"/>
</dbReference>
<protein>
    <recommendedName>
        <fullName evidence="1">DUF1330 domain-containing protein</fullName>
    </recommendedName>
</protein>
<dbReference type="SUPFAM" id="SSF54909">
    <property type="entry name" value="Dimeric alpha+beta barrel"/>
    <property type="match status" value="1"/>
</dbReference>
<comment type="caution">
    <text evidence="2">The sequence shown here is derived from an EMBL/GenBank/DDBJ whole genome shotgun (WGS) entry which is preliminary data.</text>
</comment>
<dbReference type="PANTHER" id="PTHR40257:SF1">
    <property type="entry name" value="DUF1330 DOMAIN-CONTAINING PROTEIN"/>
    <property type="match status" value="1"/>
</dbReference>
<dbReference type="AlphaFoldDB" id="A0A059FV26"/>
<evidence type="ECO:0000259" key="1">
    <source>
        <dbReference type="Pfam" id="PF07045"/>
    </source>
</evidence>